<organism evidence="3 4">
    <name type="scientific">Floridaenema flaviceps BLCC-F50</name>
    <dbReference type="NCBI Taxonomy" id="3153642"/>
    <lineage>
        <taxon>Bacteria</taxon>
        <taxon>Bacillati</taxon>
        <taxon>Cyanobacteriota</taxon>
        <taxon>Cyanophyceae</taxon>
        <taxon>Oscillatoriophycideae</taxon>
        <taxon>Aerosakkonematales</taxon>
        <taxon>Aerosakkonemataceae</taxon>
        <taxon>Floridanema</taxon>
        <taxon>Floridanema flaviceps</taxon>
    </lineage>
</organism>
<comment type="caution">
    <text evidence="3">The sequence shown here is derived from an EMBL/GenBank/DDBJ whole genome shotgun (WGS) entry which is preliminary data.</text>
</comment>
<feature type="region of interest" description="Disordered" evidence="1">
    <location>
        <begin position="920"/>
        <end position="967"/>
    </location>
</feature>
<reference evidence="3 4" key="1">
    <citation type="submission" date="2024-09" db="EMBL/GenBank/DDBJ databases">
        <title>Floridaenema gen nov. (Aerosakkonemataceae, Aerosakkonematales ord. nov., Cyanobacteria) from benthic tropical and subtropical fresh waters, with the description of four new species.</title>
        <authorList>
            <person name="Moretto J.A."/>
            <person name="Berthold D.E."/>
            <person name="Lefler F.W."/>
            <person name="Huang I.-S."/>
            <person name="Laughinghouse H. IV."/>
        </authorList>
    </citation>
    <scope>NUCLEOTIDE SEQUENCE [LARGE SCALE GENOMIC DNA]</scope>
    <source>
        <strain evidence="3 4">BLCC-F50</strain>
    </source>
</reference>
<sequence>MIHHQPPQSIAQTIEWLHNTLGRPALPECPLECERDCGVPGGKAPASLNQHGKASKVAWIRYQTQLPTPANLKQWFAFTPGIGTLGGGPNQQGHYIGFVDLDHKQQVFPSLAALEARLQQWLSDYPILQQAPRFRTPSGGYRVILAFTQQPDWTAFSLDPNGVRMGELLARNGGHTLLPPTIGTNGIAYSWEYFTSYPPVVHHPEQVGIYPTRKSRPTLETPPPEKMDYIPGAIRLEDLISPSAEQTLLNGATKGNRSDAINALAQECYGWEAFCCRHRIPYTGTTIELVQYAWGQMEDSTVDPDKWQRILKTINPDTCQTAAEYKSGNEESCWKKIYRLERTIFTKFCPLEIQNRLKAEWGINNTQSDSKPQSNQPNSGRNSHNTEQNINPQQIKRFAINLLVQDLSPADLALEIVALERQYRLKNFSSILEKTQLELDQTDDLTEQFKIVHELLAAEASDIDITEFIDVPALANPIQLKAKSLLLPQHWYLFSLLAVVSGLLGAKAYLEIDPGLNFKVPPNLWVGLVLDSGDMKSTITSDIVDPLFSIQDEAHEAFLQAERDYQRDSQMWELLSKDEKKERLNNNELSPTPPQPTDYLTTDWSKEALIDLLAKNNRGLLLHKEEFAGFFKSLNQYRQGKGDDAEFFLSLYDQKPYRSHRVSKGTRHLSRPSASMIGTIQEAVLYEQYGDFSDANGMMARFLWLPASSQLTLYPRNRPQVHFKDVVVNLYRRILNYLPTPTPDDSADESEHKRRWQQKFTLSPEAFDLYVNEWYDYCSVLAYKTPQKGLKAAIRKLQATAARIALNLHCLNALATPGEIPAEQISATTMRKAIALATFCLQKIQLLHTKGAPAVLPGLAPEYLHIIELSKRCGRIKAKTVQRFGSPLLRKLSAEEIRRRFRYLTERDLGTTYNSGRYLEYEYAPDPPKIDRPPSPPSGGDGRNGRNGRKQGATTETTTHQGLQQNGAVVATNSAIFSPASNEETTLSEPGLFDNATATIATNSCDAQLVSNTDDSNDCDLVATFATNDGNPSVTKNEDGRNHCDLDATTTATNVESANQNPSKQSTSFPKQVSSPGQRKVFRVGQKCRYKGSDVLMGNTCRGKELEVLEIRTNADDQPEARVKAKQWACDYWIPFAYLQKIP</sequence>
<dbReference type="EMBL" id="JBHFNR010000145">
    <property type="protein sequence ID" value="MFB2895080.1"/>
    <property type="molecule type" value="Genomic_DNA"/>
</dbReference>
<accession>A0ABV4XTN6</accession>
<name>A0ABV4XTN6_9CYAN</name>
<keyword evidence="4" id="KW-1185">Reference proteome</keyword>
<feature type="compositionally biased region" description="Polar residues" evidence="1">
    <location>
        <begin position="952"/>
        <end position="967"/>
    </location>
</feature>
<feature type="region of interest" description="Disordered" evidence="1">
    <location>
        <begin position="364"/>
        <end position="387"/>
    </location>
</feature>
<dbReference type="InterPro" id="IPR025048">
    <property type="entry name" value="DUF3987"/>
</dbReference>
<evidence type="ECO:0000259" key="2">
    <source>
        <dbReference type="Pfam" id="PF09250"/>
    </source>
</evidence>
<feature type="region of interest" description="Disordered" evidence="1">
    <location>
        <begin position="1055"/>
        <end position="1076"/>
    </location>
</feature>
<dbReference type="Pfam" id="PF13148">
    <property type="entry name" value="DUF3987"/>
    <property type="match status" value="1"/>
</dbReference>
<protein>
    <submittedName>
        <fullName evidence="3">DUF3987 domain-containing protein</fullName>
    </submittedName>
</protein>
<evidence type="ECO:0000313" key="4">
    <source>
        <dbReference type="Proteomes" id="UP001576784"/>
    </source>
</evidence>
<dbReference type="InterPro" id="IPR015330">
    <property type="entry name" value="DNA_primase/pol_bifunc_N"/>
</dbReference>
<dbReference type="Proteomes" id="UP001576784">
    <property type="component" value="Unassembled WGS sequence"/>
</dbReference>
<dbReference type="Pfam" id="PF09250">
    <property type="entry name" value="Prim-Pol"/>
    <property type="match status" value="1"/>
</dbReference>
<gene>
    <name evidence="3" type="ORF">ACE1CI_19410</name>
</gene>
<proteinExistence type="predicted"/>
<dbReference type="RefSeq" id="WP_413264720.1">
    <property type="nucleotide sequence ID" value="NZ_JBHFNR010000145.1"/>
</dbReference>
<feature type="domain" description="DNA primase/polymerase bifunctional N-terminal" evidence="2">
    <location>
        <begin position="39"/>
        <end position="192"/>
    </location>
</feature>
<evidence type="ECO:0000313" key="3">
    <source>
        <dbReference type="EMBL" id="MFB2895080.1"/>
    </source>
</evidence>
<evidence type="ECO:0000256" key="1">
    <source>
        <dbReference type="SAM" id="MobiDB-lite"/>
    </source>
</evidence>